<keyword evidence="8" id="KW-1185">Reference proteome</keyword>
<dbReference type="GO" id="GO:0016020">
    <property type="term" value="C:membrane"/>
    <property type="evidence" value="ECO:0007669"/>
    <property type="project" value="UniProtKB-SubCell"/>
</dbReference>
<feature type="transmembrane region" description="Helical" evidence="6">
    <location>
        <begin position="238"/>
        <end position="258"/>
    </location>
</feature>
<organism evidence="7 8">
    <name type="scientific">Symbiodinium microadriaticum</name>
    <name type="common">Dinoflagellate</name>
    <name type="synonym">Zooxanthella microadriatica</name>
    <dbReference type="NCBI Taxonomy" id="2951"/>
    <lineage>
        <taxon>Eukaryota</taxon>
        <taxon>Sar</taxon>
        <taxon>Alveolata</taxon>
        <taxon>Dinophyceae</taxon>
        <taxon>Suessiales</taxon>
        <taxon>Symbiodiniaceae</taxon>
        <taxon>Symbiodinium</taxon>
    </lineage>
</organism>
<evidence type="ECO:0000256" key="3">
    <source>
        <dbReference type="ARBA" id="ARBA00022692"/>
    </source>
</evidence>
<evidence type="ECO:0000313" key="7">
    <source>
        <dbReference type="EMBL" id="OLP78308.1"/>
    </source>
</evidence>
<evidence type="ECO:0000256" key="6">
    <source>
        <dbReference type="SAM" id="Phobius"/>
    </source>
</evidence>
<evidence type="ECO:0000256" key="5">
    <source>
        <dbReference type="ARBA" id="ARBA00023136"/>
    </source>
</evidence>
<gene>
    <name evidence="7" type="ORF">AK812_SmicGene41526</name>
</gene>
<protein>
    <submittedName>
        <fullName evidence="7">Uncharacterized protein</fullName>
    </submittedName>
</protein>
<dbReference type="SUPFAM" id="SSF103481">
    <property type="entry name" value="Multidrug resistance efflux transporter EmrE"/>
    <property type="match status" value="1"/>
</dbReference>
<dbReference type="Proteomes" id="UP000186817">
    <property type="component" value="Unassembled WGS sequence"/>
</dbReference>
<dbReference type="GO" id="GO:0015144">
    <property type="term" value="F:carbohydrate transmembrane transporter activity"/>
    <property type="evidence" value="ECO:0007669"/>
    <property type="project" value="InterPro"/>
</dbReference>
<dbReference type="Pfam" id="PF07857">
    <property type="entry name" value="TMEM144"/>
    <property type="match status" value="1"/>
</dbReference>
<dbReference type="OMA" id="LSQDSWP"/>
<feature type="transmembrane region" description="Helical" evidence="6">
    <location>
        <begin position="196"/>
        <end position="218"/>
    </location>
</feature>
<comment type="similarity">
    <text evidence="2">Belongs to the TMEM144 family.</text>
</comment>
<dbReference type="PANTHER" id="PTHR16119:SF17">
    <property type="entry name" value="TRANSMEMBRANE PROTEIN 144"/>
    <property type="match status" value="1"/>
</dbReference>
<dbReference type="PANTHER" id="PTHR16119">
    <property type="entry name" value="TRANSMEMBRANE PROTEIN 144"/>
    <property type="match status" value="1"/>
</dbReference>
<feature type="transmembrane region" description="Helical" evidence="6">
    <location>
        <begin position="70"/>
        <end position="94"/>
    </location>
</feature>
<comment type="subcellular location">
    <subcellularLocation>
        <location evidence="1">Membrane</location>
        <topology evidence="1">Multi-pass membrane protein</topology>
    </subcellularLocation>
</comment>
<name>A0A1Q9C5V7_SYMMI</name>
<evidence type="ECO:0000256" key="2">
    <source>
        <dbReference type="ARBA" id="ARBA00005731"/>
    </source>
</evidence>
<dbReference type="EMBL" id="LSRX01001628">
    <property type="protein sequence ID" value="OLP78308.1"/>
    <property type="molecule type" value="Genomic_DNA"/>
</dbReference>
<keyword evidence="5 6" id="KW-0472">Membrane</keyword>
<evidence type="ECO:0000256" key="4">
    <source>
        <dbReference type="ARBA" id="ARBA00022989"/>
    </source>
</evidence>
<dbReference type="InterPro" id="IPR010651">
    <property type="entry name" value="Sugar_transport"/>
</dbReference>
<accession>A0A1Q9C5V7</accession>
<dbReference type="InterPro" id="IPR037185">
    <property type="entry name" value="EmrE-like"/>
</dbReference>
<keyword evidence="4 6" id="KW-1133">Transmembrane helix</keyword>
<feature type="transmembrane region" description="Helical" evidence="6">
    <location>
        <begin position="299"/>
        <end position="320"/>
    </location>
</feature>
<evidence type="ECO:0000313" key="8">
    <source>
        <dbReference type="Proteomes" id="UP000186817"/>
    </source>
</evidence>
<feature type="transmembrane region" description="Helical" evidence="6">
    <location>
        <begin position="44"/>
        <end position="64"/>
    </location>
</feature>
<reference evidence="7 8" key="1">
    <citation type="submission" date="2016-02" db="EMBL/GenBank/DDBJ databases">
        <title>Genome analysis of coral dinoflagellate symbionts highlights evolutionary adaptations to a symbiotic lifestyle.</title>
        <authorList>
            <person name="Aranda M."/>
            <person name="Li Y."/>
            <person name="Liew Y.J."/>
            <person name="Baumgarten S."/>
            <person name="Simakov O."/>
            <person name="Wilson M."/>
            <person name="Piel J."/>
            <person name="Ashoor H."/>
            <person name="Bougouffa S."/>
            <person name="Bajic V.B."/>
            <person name="Ryu T."/>
            <person name="Ravasi T."/>
            <person name="Bayer T."/>
            <person name="Micklem G."/>
            <person name="Kim H."/>
            <person name="Bhak J."/>
            <person name="Lajeunesse T.C."/>
            <person name="Voolstra C.R."/>
        </authorList>
    </citation>
    <scope>NUCLEOTIDE SEQUENCE [LARGE SCALE GENOMIC DNA]</scope>
    <source>
        <strain evidence="7 8">CCMP2467</strain>
    </source>
</reference>
<dbReference type="AlphaFoldDB" id="A0A1Q9C5V7"/>
<evidence type="ECO:0000256" key="1">
    <source>
        <dbReference type="ARBA" id="ARBA00004141"/>
    </source>
</evidence>
<feature type="transmembrane region" description="Helical" evidence="6">
    <location>
        <begin position="265"/>
        <end position="287"/>
    </location>
</feature>
<sequence>MADFVAFTHRDCPPKCPGFVEVPGGEDYGFTDSYLEEIAGGHELICYFWAALAGVIWNVANIILCKGISLLGNAIGFPLCVGLGMVTGVLSAYIQEPKSDLAFLVPGVVLALLGASALGFVTYRKDSELAAQSTAHTDAGGEGNISKKAMQSSTGANLARKLLVCVAGGVLRGLMNIGIGKATGPACGLSPYANQTYFSIGVLLSSLIMLPLITVLPIEGGKGTHLLPLLRTASSVSLKNHLLAALGGFIHCSGFYCFNLGNRPLSLTVAYCIGQSAPLVAILWGTFFFREFAGTSRRVWGLVPLVCLMFSTAICLIALAG</sequence>
<keyword evidence="3 6" id="KW-0812">Transmembrane</keyword>
<comment type="caution">
    <text evidence="7">The sequence shown here is derived from an EMBL/GenBank/DDBJ whole genome shotgun (WGS) entry which is preliminary data.</text>
</comment>
<proteinExistence type="inferred from homology"/>
<feature type="transmembrane region" description="Helical" evidence="6">
    <location>
        <begin position="101"/>
        <end position="123"/>
    </location>
</feature>
<dbReference type="InterPro" id="IPR012435">
    <property type="entry name" value="TMEM144"/>
</dbReference>
<dbReference type="OrthoDB" id="419701at2759"/>